<feature type="non-terminal residue" evidence="1">
    <location>
        <position position="1"/>
    </location>
</feature>
<accession>A0AA90UJ87</accession>
<comment type="caution">
    <text evidence="1">The sequence shown here is derived from an EMBL/GenBank/DDBJ whole genome shotgun (WGS) entry which is preliminary data.</text>
</comment>
<dbReference type="AlphaFoldDB" id="A0AA90UJ87"/>
<reference evidence="2" key="1">
    <citation type="submission" date="2019-09" db="EMBL/GenBank/DDBJ databases">
        <title>Distinct polysaccharide growth profiles of human intestinal Prevotella copri isolates.</title>
        <authorList>
            <person name="Fehlner-Peach H."/>
            <person name="Magnabosco C."/>
            <person name="Raghavan V."/>
            <person name="Scher J.U."/>
            <person name="Tett A."/>
            <person name="Cox L.M."/>
            <person name="Gottsegen C."/>
            <person name="Watters A."/>
            <person name="Wiltshire- Gordon J.D."/>
            <person name="Segata N."/>
            <person name="Bonneau R."/>
            <person name="Littman D.R."/>
        </authorList>
    </citation>
    <scope>NUCLEOTIDE SEQUENCE [LARGE SCALE GENOMIC DNA]</scope>
    <source>
        <strain evidence="2">iAQ1179</strain>
    </source>
</reference>
<organism evidence="1 2">
    <name type="scientific">Segatella copri</name>
    <dbReference type="NCBI Taxonomy" id="165179"/>
    <lineage>
        <taxon>Bacteria</taxon>
        <taxon>Pseudomonadati</taxon>
        <taxon>Bacteroidota</taxon>
        <taxon>Bacteroidia</taxon>
        <taxon>Bacteroidales</taxon>
        <taxon>Prevotellaceae</taxon>
        <taxon>Segatella</taxon>
    </lineage>
</organism>
<dbReference type="Gene3D" id="1.20.1600.10">
    <property type="entry name" value="Outer membrane efflux proteins (OEP)"/>
    <property type="match status" value="1"/>
</dbReference>
<dbReference type="Proteomes" id="UP000442105">
    <property type="component" value="Unassembled WGS sequence"/>
</dbReference>
<proteinExistence type="predicted"/>
<dbReference type="SUPFAM" id="SSF56954">
    <property type="entry name" value="Outer membrane efflux proteins (OEP)"/>
    <property type="match status" value="1"/>
</dbReference>
<gene>
    <name evidence="1" type="ORF">F7D95_15600</name>
</gene>
<sequence>QAVMDAEGYAKELHQMQKKVASDSLAYHMSSRKFEEGMLSTFDLHTAAQTLLESKIKELQMQMLLIIKQRLVAYYQGENLIR</sequence>
<evidence type="ECO:0000313" key="1">
    <source>
        <dbReference type="EMBL" id="MQN14182.1"/>
    </source>
</evidence>
<evidence type="ECO:0000313" key="2">
    <source>
        <dbReference type="Proteomes" id="UP000442105"/>
    </source>
</evidence>
<protein>
    <submittedName>
        <fullName evidence="1">TolC family protein</fullName>
    </submittedName>
</protein>
<name>A0AA90UJ87_9BACT</name>
<dbReference type="EMBL" id="VZCW01000389">
    <property type="protein sequence ID" value="MQN14182.1"/>
    <property type="molecule type" value="Genomic_DNA"/>
</dbReference>